<dbReference type="InterPro" id="IPR018968">
    <property type="entry name" value="Phasin"/>
</dbReference>
<evidence type="ECO:0000259" key="1">
    <source>
        <dbReference type="Pfam" id="PF09361"/>
    </source>
</evidence>
<evidence type="ECO:0000313" key="2">
    <source>
        <dbReference type="EMBL" id="TSH89392.1"/>
    </source>
</evidence>
<reference evidence="2 3" key="1">
    <citation type="submission" date="2019-07" db="EMBL/GenBank/DDBJ databases">
        <title>Qingshengfaniella alkalisoli gen. nov., sp. nov., isolated from saline soil.</title>
        <authorList>
            <person name="Xu L."/>
            <person name="Huang X.-X."/>
            <person name="Sun J.-Q."/>
        </authorList>
    </citation>
    <scope>NUCLEOTIDE SEQUENCE [LARGE SCALE GENOMIC DNA]</scope>
    <source>
        <strain evidence="2 3">DSM 27279</strain>
    </source>
</reference>
<comment type="caution">
    <text evidence="2">The sequence shown here is derived from an EMBL/GenBank/DDBJ whole genome shotgun (WGS) entry which is preliminary data.</text>
</comment>
<dbReference type="InterPro" id="IPR010127">
    <property type="entry name" value="Phasin_subfam-1"/>
</dbReference>
<sequence>MSAVPPQILANQKASLDTLLAIQTAAFSGFEKLVDLNLRVAKASFDESAQKAQEMMSLEDTQQAFAYASSLAQPSADKLMAYSKHVYDIVSGVQTEIAKLAETQMAEGQKHFADAVEQFSKMAPAGSESAVALMKSSLATATSAYDSFSKAAKQAAEVTESNINAAANATFEVAEAAKPAPANRTRRTA</sequence>
<accession>A0A556A936</accession>
<dbReference type="NCBIfam" id="TIGR01841">
    <property type="entry name" value="phasin"/>
    <property type="match status" value="1"/>
</dbReference>
<dbReference type="EMBL" id="VLTJ01000041">
    <property type="protein sequence ID" value="TSH89392.1"/>
    <property type="molecule type" value="Genomic_DNA"/>
</dbReference>
<name>A0A556A936_9BURK</name>
<organism evidence="2 3">
    <name type="scientific">Verticiella sediminum</name>
    <dbReference type="NCBI Taxonomy" id="1247510"/>
    <lineage>
        <taxon>Bacteria</taxon>
        <taxon>Pseudomonadati</taxon>
        <taxon>Pseudomonadota</taxon>
        <taxon>Betaproteobacteria</taxon>
        <taxon>Burkholderiales</taxon>
        <taxon>Alcaligenaceae</taxon>
        <taxon>Verticiella</taxon>
    </lineage>
</organism>
<keyword evidence="3" id="KW-1185">Reference proteome</keyword>
<gene>
    <name evidence="2" type="ORF">FOZ76_23840</name>
</gene>
<protein>
    <submittedName>
        <fullName evidence="2">Phasin family protein</fullName>
    </submittedName>
</protein>
<dbReference type="Proteomes" id="UP000318405">
    <property type="component" value="Unassembled WGS sequence"/>
</dbReference>
<dbReference type="OrthoDB" id="5298576at2"/>
<dbReference type="Pfam" id="PF09361">
    <property type="entry name" value="Phasin_2"/>
    <property type="match status" value="1"/>
</dbReference>
<proteinExistence type="predicted"/>
<feature type="domain" description="Phasin" evidence="1">
    <location>
        <begin position="7"/>
        <end position="105"/>
    </location>
</feature>
<evidence type="ECO:0000313" key="3">
    <source>
        <dbReference type="Proteomes" id="UP000318405"/>
    </source>
</evidence>
<dbReference type="AlphaFoldDB" id="A0A556A936"/>
<dbReference type="RefSeq" id="WP_143950796.1">
    <property type="nucleotide sequence ID" value="NZ_BAABMB010000005.1"/>
</dbReference>